<keyword evidence="7" id="KW-1185">Reference proteome</keyword>
<evidence type="ECO:0000256" key="3">
    <source>
        <dbReference type="ARBA" id="ARBA00022692"/>
    </source>
</evidence>
<evidence type="ECO:0000256" key="2">
    <source>
        <dbReference type="ARBA" id="ARBA00022452"/>
    </source>
</evidence>
<dbReference type="GO" id="GO:1990281">
    <property type="term" value="C:efflux pump complex"/>
    <property type="evidence" value="ECO:0007669"/>
    <property type="project" value="TreeGrafter"/>
</dbReference>
<dbReference type="EMBL" id="PDOB01000017">
    <property type="protein sequence ID" value="PIL39489.1"/>
    <property type="molecule type" value="Genomic_DNA"/>
</dbReference>
<accession>A0A2G8T0D8</accession>
<organism evidence="6 7">
    <name type="scientific">Massilia psychrophila</name>
    <dbReference type="NCBI Taxonomy" id="1603353"/>
    <lineage>
        <taxon>Bacteria</taxon>
        <taxon>Pseudomonadati</taxon>
        <taxon>Pseudomonadota</taxon>
        <taxon>Betaproteobacteria</taxon>
        <taxon>Burkholderiales</taxon>
        <taxon>Oxalobacteraceae</taxon>
        <taxon>Telluria group</taxon>
        <taxon>Massilia</taxon>
    </lineage>
</organism>
<evidence type="ECO:0000313" key="7">
    <source>
        <dbReference type="Proteomes" id="UP000228593"/>
    </source>
</evidence>
<keyword evidence="2" id="KW-1134">Transmembrane beta strand</keyword>
<protein>
    <submittedName>
        <fullName evidence="6">Heavy metal resistance protein CzcC</fullName>
    </submittedName>
</protein>
<dbReference type="GO" id="GO:0015562">
    <property type="term" value="F:efflux transmembrane transporter activity"/>
    <property type="evidence" value="ECO:0007669"/>
    <property type="project" value="InterPro"/>
</dbReference>
<dbReference type="InterPro" id="IPR051906">
    <property type="entry name" value="TolC-like"/>
</dbReference>
<name>A0A2G8T0D8_9BURK</name>
<reference evidence="6 7" key="1">
    <citation type="submission" date="2017-10" db="EMBL/GenBank/DDBJ databases">
        <title>Massilia psychrophilum sp. nov., a novel purple-pigmented bacterium isolated from Tianshan glacier, Xinjiang Municipality, China.</title>
        <authorList>
            <person name="Wang H."/>
        </authorList>
    </citation>
    <scope>NUCLEOTIDE SEQUENCE [LARGE SCALE GENOMIC DNA]</scope>
    <source>
        <strain evidence="6 7">JCM 30813</strain>
    </source>
</reference>
<dbReference type="Gene3D" id="1.20.1600.10">
    <property type="entry name" value="Outer membrane efflux proteins (OEP)"/>
    <property type="match status" value="1"/>
</dbReference>
<evidence type="ECO:0000256" key="5">
    <source>
        <dbReference type="ARBA" id="ARBA00023237"/>
    </source>
</evidence>
<dbReference type="PANTHER" id="PTHR30026">
    <property type="entry name" value="OUTER MEMBRANE PROTEIN TOLC"/>
    <property type="match status" value="1"/>
</dbReference>
<keyword evidence="4" id="KW-0472">Membrane</keyword>
<sequence>MSSPIFAQGHLRSNCFRLVSHTTLIVSVFASFGEAIAAPPPLTFGQAQQQAVARSRQLTAQDLAIAGSREMAVAAGQRPDPMLKAGIDNVPVSGADRYSLGGDFMTMRRLGISQELTRADKLQWRAARFEREAQKTEAQKDVVLAAIQRDTAIAWLERYYTEQMALLVAQQADQARREIDAAEAAYRGGRGTRADILAARSALLMLGDRASEIDRRVDVARVMLARWTGASGDQVLEGVPELDKIRLDSATLDTALAHHPQVAVLNRQQEVARADANLARANQRADWSVEVAFQQRGSAYSNMVSVGVSVPLQWDRAHRQDRELAARLATVDQVAAERDELLREHVAETRATVVEWESGKERVGRYERELIPLSGVRTGAVLASYRGGKATLTDVLAARRNETEVRLQAVQLRMDTARLWAKLNYLFPERANEGHRTMISKESK</sequence>
<dbReference type="RefSeq" id="WP_099916244.1">
    <property type="nucleotide sequence ID" value="NZ_BMHS01000015.1"/>
</dbReference>
<dbReference type="GO" id="GO:0015288">
    <property type="term" value="F:porin activity"/>
    <property type="evidence" value="ECO:0007669"/>
    <property type="project" value="TreeGrafter"/>
</dbReference>
<dbReference type="SUPFAM" id="SSF56954">
    <property type="entry name" value="Outer membrane efflux proteins (OEP)"/>
    <property type="match status" value="1"/>
</dbReference>
<dbReference type="OrthoDB" id="9769048at2"/>
<evidence type="ECO:0000256" key="1">
    <source>
        <dbReference type="ARBA" id="ARBA00004442"/>
    </source>
</evidence>
<dbReference type="PANTHER" id="PTHR30026:SF20">
    <property type="entry name" value="OUTER MEMBRANE PROTEIN TOLC"/>
    <property type="match status" value="1"/>
</dbReference>
<dbReference type="GO" id="GO:0009279">
    <property type="term" value="C:cell outer membrane"/>
    <property type="evidence" value="ECO:0007669"/>
    <property type="project" value="UniProtKB-SubCell"/>
</dbReference>
<keyword evidence="5" id="KW-0998">Cell outer membrane</keyword>
<keyword evidence="3" id="KW-0812">Transmembrane</keyword>
<evidence type="ECO:0000313" key="6">
    <source>
        <dbReference type="EMBL" id="PIL39489.1"/>
    </source>
</evidence>
<dbReference type="AlphaFoldDB" id="A0A2G8T0D8"/>
<comment type="subcellular location">
    <subcellularLocation>
        <location evidence="1">Cell outer membrane</location>
    </subcellularLocation>
</comment>
<gene>
    <name evidence="6" type="ORF">CR103_12070</name>
</gene>
<dbReference type="Proteomes" id="UP000228593">
    <property type="component" value="Unassembled WGS sequence"/>
</dbReference>
<comment type="caution">
    <text evidence="6">The sequence shown here is derived from an EMBL/GenBank/DDBJ whole genome shotgun (WGS) entry which is preliminary data.</text>
</comment>
<proteinExistence type="predicted"/>
<evidence type="ECO:0000256" key="4">
    <source>
        <dbReference type="ARBA" id="ARBA00023136"/>
    </source>
</evidence>